<reference evidence="1 2" key="1">
    <citation type="journal article" date="2019" name="Sci. Rep.">
        <title>A high-quality genome of Eragrostis curvula grass provides insights into Poaceae evolution and supports new strategies to enhance forage quality.</title>
        <authorList>
            <person name="Carballo J."/>
            <person name="Santos B.A.C.M."/>
            <person name="Zappacosta D."/>
            <person name="Garbus I."/>
            <person name="Selva J.P."/>
            <person name="Gallo C.A."/>
            <person name="Diaz A."/>
            <person name="Albertini E."/>
            <person name="Caccamo M."/>
            <person name="Echenique V."/>
        </authorList>
    </citation>
    <scope>NUCLEOTIDE SEQUENCE [LARGE SCALE GENOMIC DNA]</scope>
    <source>
        <strain evidence="2">cv. Victoria</strain>
        <tissue evidence="1">Leaf</tissue>
    </source>
</reference>
<proteinExistence type="predicted"/>
<dbReference type="EMBL" id="RWGY01000039">
    <property type="protein sequence ID" value="TVU11500.1"/>
    <property type="molecule type" value="Genomic_DNA"/>
</dbReference>
<comment type="caution">
    <text evidence="1">The sequence shown here is derived from an EMBL/GenBank/DDBJ whole genome shotgun (WGS) entry which is preliminary data.</text>
</comment>
<gene>
    <name evidence="1" type="ORF">EJB05_45091</name>
</gene>
<keyword evidence="2" id="KW-1185">Reference proteome</keyword>
<name>A0A5J9TJE9_9POAL</name>
<evidence type="ECO:0000313" key="2">
    <source>
        <dbReference type="Proteomes" id="UP000324897"/>
    </source>
</evidence>
<evidence type="ECO:0000313" key="1">
    <source>
        <dbReference type="EMBL" id="TVU11500.1"/>
    </source>
</evidence>
<organism evidence="1 2">
    <name type="scientific">Eragrostis curvula</name>
    <name type="common">weeping love grass</name>
    <dbReference type="NCBI Taxonomy" id="38414"/>
    <lineage>
        <taxon>Eukaryota</taxon>
        <taxon>Viridiplantae</taxon>
        <taxon>Streptophyta</taxon>
        <taxon>Embryophyta</taxon>
        <taxon>Tracheophyta</taxon>
        <taxon>Spermatophyta</taxon>
        <taxon>Magnoliopsida</taxon>
        <taxon>Liliopsida</taxon>
        <taxon>Poales</taxon>
        <taxon>Poaceae</taxon>
        <taxon>PACMAD clade</taxon>
        <taxon>Chloridoideae</taxon>
        <taxon>Eragrostideae</taxon>
        <taxon>Eragrostidinae</taxon>
        <taxon>Eragrostis</taxon>
    </lineage>
</organism>
<accession>A0A5J9TJE9</accession>
<dbReference type="Gramene" id="TVU11500">
    <property type="protein sequence ID" value="TVU11500"/>
    <property type="gene ID" value="EJB05_45091"/>
</dbReference>
<dbReference type="AlphaFoldDB" id="A0A5J9TJE9"/>
<feature type="non-terminal residue" evidence="1">
    <location>
        <position position="1"/>
    </location>
</feature>
<dbReference type="Proteomes" id="UP000324897">
    <property type="component" value="Chromosome 3"/>
</dbReference>
<sequence length="298" mass="32462">MTTEIGGLFISSFRIRSGGSLAAWGVEERRHCWGVAEHLSRLLGEDHGGAQRRRVHGRAAHDGKEVWMDGDKGLGSPWMRCYAGKKTKRFLFTLTSTNQTWSVLSLGSGGPAPLQCRSAELSTPGSAAHVSSDGSGWQTLEHRELLDMDTQVIDDMFRFANPGCVLLMVLCFQQCGRKEDAGVVELRGSTVEQASLAWCGRRCGCPLKQVVAALWTVAMAAAAHNKNEISLLDVVAAILMEIQALDSMMQLHACLKLIIALDGKMTISQWPCNQIVKKQGTEKKKSAATGSKLPHAWC</sequence>
<protein>
    <submittedName>
        <fullName evidence="1">Uncharacterized protein</fullName>
    </submittedName>
</protein>